<organism evidence="5 6">
    <name type="scientific">Amycolatopsis rubida</name>
    <dbReference type="NCBI Taxonomy" id="112413"/>
    <lineage>
        <taxon>Bacteria</taxon>
        <taxon>Bacillati</taxon>
        <taxon>Actinomycetota</taxon>
        <taxon>Actinomycetes</taxon>
        <taxon>Pseudonocardiales</taxon>
        <taxon>Pseudonocardiaceae</taxon>
        <taxon>Amycolatopsis</taxon>
    </lineage>
</organism>
<gene>
    <name evidence="4" type="ORF">G3I59_40705</name>
    <name evidence="5" type="ORF">SAMN05421854_102353</name>
</gene>
<dbReference type="InterPro" id="IPR001753">
    <property type="entry name" value="Enoyl-CoA_hydra/iso"/>
</dbReference>
<evidence type="ECO:0000256" key="2">
    <source>
        <dbReference type="ARBA" id="ARBA00023140"/>
    </source>
</evidence>
<dbReference type="STRING" id="112413.SAMN05421854_102353"/>
<dbReference type="InterPro" id="IPR029045">
    <property type="entry name" value="ClpP/crotonase-like_dom_sf"/>
</dbReference>
<dbReference type="GO" id="GO:0004165">
    <property type="term" value="F:delta(3)-delta(2)-enoyl-CoA isomerase activity"/>
    <property type="evidence" value="ECO:0007669"/>
    <property type="project" value="UniProtKB-ARBA"/>
</dbReference>
<dbReference type="PANTHER" id="PTHR43684:SF1">
    <property type="entry name" value="ENOYL-COA DELTA ISOMERASE 2"/>
    <property type="match status" value="1"/>
</dbReference>
<dbReference type="RefSeq" id="WP_067580453.1">
    <property type="nucleotide sequence ID" value="NZ_FOWC01000002.1"/>
</dbReference>
<keyword evidence="4" id="KW-0378">Hydrolase</keyword>
<protein>
    <submittedName>
        <fullName evidence="4">2-ketocyclohexanecarboxyl-CoA hydrolase</fullName>
    </submittedName>
    <submittedName>
        <fullName evidence="5">Enoyl-CoA hydratase/carnithine racemase</fullName>
    </submittedName>
</protein>
<dbReference type="SUPFAM" id="SSF52096">
    <property type="entry name" value="ClpP/crotonase"/>
    <property type="match status" value="1"/>
</dbReference>
<dbReference type="EMBL" id="FOWC01000002">
    <property type="protein sequence ID" value="SFO57315.1"/>
    <property type="molecule type" value="Genomic_DNA"/>
</dbReference>
<evidence type="ECO:0000313" key="5">
    <source>
        <dbReference type="EMBL" id="SFO57315.1"/>
    </source>
</evidence>
<dbReference type="OrthoDB" id="9777711at2"/>
<comment type="subcellular location">
    <subcellularLocation>
        <location evidence="1">Peroxisome</location>
    </subcellularLocation>
</comment>
<dbReference type="Gene3D" id="3.90.226.10">
    <property type="entry name" value="2-enoyl-CoA Hydratase, Chain A, domain 1"/>
    <property type="match status" value="1"/>
</dbReference>
<reference evidence="4 7" key="2">
    <citation type="submission" date="2020-01" db="EMBL/GenBank/DDBJ databases">
        <title>Insect and environment-associated Actinomycetes.</title>
        <authorList>
            <person name="Currrie C."/>
            <person name="Chevrette M."/>
            <person name="Carlson C."/>
            <person name="Stubbendieck R."/>
            <person name="Wendt-Pienkowski E."/>
        </authorList>
    </citation>
    <scope>NUCLEOTIDE SEQUENCE [LARGE SCALE GENOMIC DNA]</scope>
    <source>
        <strain evidence="4 7">SID8386</strain>
    </source>
</reference>
<keyword evidence="2" id="KW-0576">Peroxisome</keyword>
<evidence type="ECO:0000313" key="4">
    <source>
        <dbReference type="EMBL" id="NEC61753.1"/>
    </source>
</evidence>
<evidence type="ECO:0000313" key="6">
    <source>
        <dbReference type="Proteomes" id="UP000199137"/>
    </source>
</evidence>
<evidence type="ECO:0000256" key="3">
    <source>
        <dbReference type="ARBA" id="ARBA00023235"/>
    </source>
</evidence>
<evidence type="ECO:0000313" key="7">
    <source>
        <dbReference type="Proteomes" id="UP000470404"/>
    </source>
</evidence>
<dbReference type="CDD" id="cd06558">
    <property type="entry name" value="crotonase-like"/>
    <property type="match status" value="1"/>
</dbReference>
<sequence length="244" mass="26207">MSIETTVDGQVTTITINRPEKRNALTKAMYVALADAFDAVRTPIAVLSGASGAFTAGNDLGDFLAHEAGDSAKTPARVFQEALLATQAVVVASVDGPAVGIGATLLLHCDLVYATERSYLQFPFVPLGLVPEFGSSYALPRRVGPQRATELLLFGERLPAVEAAQLGLVNEVLPDETALGKRVSERVATLAERSVRAVTTTRALLHDRTDESVEERMDSESKHFAELLHDPVTVATLRAKLDRR</sequence>
<evidence type="ECO:0000256" key="1">
    <source>
        <dbReference type="ARBA" id="ARBA00004275"/>
    </source>
</evidence>
<dbReference type="Proteomes" id="UP000470404">
    <property type="component" value="Unassembled WGS sequence"/>
</dbReference>
<name>A0A1I5I9N5_9PSEU</name>
<keyword evidence="7" id="KW-1185">Reference proteome</keyword>
<dbReference type="GO" id="GO:0016787">
    <property type="term" value="F:hydrolase activity"/>
    <property type="evidence" value="ECO:0007669"/>
    <property type="project" value="UniProtKB-KW"/>
</dbReference>
<dbReference type="Proteomes" id="UP000199137">
    <property type="component" value="Unassembled WGS sequence"/>
</dbReference>
<proteinExistence type="predicted"/>
<dbReference type="EMBL" id="JAAGNC010000201">
    <property type="protein sequence ID" value="NEC61753.1"/>
    <property type="molecule type" value="Genomic_DNA"/>
</dbReference>
<accession>A0A1I5I9N5</accession>
<reference evidence="5 6" key="1">
    <citation type="submission" date="2016-10" db="EMBL/GenBank/DDBJ databases">
        <authorList>
            <person name="de Groot N.N."/>
        </authorList>
    </citation>
    <scope>NUCLEOTIDE SEQUENCE [LARGE SCALE GENOMIC DNA]</scope>
    <source>
        <strain evidence="5 6">DSM 44637</strain>
    </source>
</reference>
<dbReference type="PANTHER" id="PTHR43684">
    <property type="match status" value="1"/>
</dbReference>
<dbReference type="AlphaFoldDB" id="A0A1I5I9N5"/>
<keyword evidence="3" id="KW-0413">Isomerase</keyword>
<dbReference type="Pfam" id="PF00378">
    <property type="entry name" value="ECH_1"/>
    <property type="match status" value="1"/>
</dbReference>
<dbReference type="InterPro" id="IPR051053">
    <property type="entry name" value="ECH/Chromodomain_protein"/>
</dbReference>